<dbReference type="STRING" id="1160509.A0A3N4I540"/>
<keyword evidence="2" id="KW-1185">Reference proteome</keyword>
<dbReference type="InterPro" id="IPR027706">
    <property type="entry name" value="PGP_Pase"/>
</dbReference>
<dbReference type="Pfam" id="PF09419">
    <property type="entry name" value="PGP_phosphatase"/>
    <property type="match status" value="1"/>
</dbReference>
<dbReference type="SUPFAM" id="SSF56784">
    <property type="entry name" value="HAD-like"/>
    <property type="match status" value="1"/>
</dbReference>
<dbReference type="InterPro" id="IPR023214">
    <property type="entry name" value="HAD_sf"/>
</dbReference>
<accession>A0A3N4I540</accession>
<dbReference type="GO" id="GO:0008962">
    <property type="term" value="F:phosphatidylglycerophosphatase activity"/>
    <property type="evidence" value="ECO:0007669"/>
    <property type="project" value="InterPro"/>
</dbReference>
<name>A0A3N4I540_ASCIM</name>
<proteinExistence type="predicted"/>
<dbReference type="OrthoDB" id="198652at2759"/>
<reference evidence="1 2" key="1">
    <citation type="journal article" date="2018" name="Nat. Ecol. Evol.">
        <title>Pezizomycetes genomes reveal the molecular basis of ectomycorrhizal truffle lifestyle.</title>
        <authorList>
            <person name="Murat C."/>
            <person name="Payen T."/>
            <person name="Noel B."/>
            <person name="Kuo A."/>
            <person name="Morin E."/>
            <person name="Chen J."/>
            <person name="Kohler A."/>
            <person name="Krizsan K."/>
            <person name="Balestrini R."/>
            <person name="Da Silva C."/>
            <person name="Montanini B."/>
            <person name="Hainaut M."/>
            <person name="Levati E."/>
            <person name="Barry K.W."/>
            <person name="Belfiori B."/>
            <person name="Cichocki N."/>
            <person name="Clum A."/>
            <person name="Dockter R.B."/>
            <person name="Fauchery L."/>
            <person name="Guy J."/>
            <person name="Iotti M."/>
            <person name="Le Tacon F."/>
            <person name="Lindquist E.A."/>
            <person name="Lipzen A."/>
            <person name="Malagnac F."/>
            <person name="Mello A."/>
            <person name="Molinier V."/>
            <person name="Miyauchi S."/>
            <person name="Poulain J."/>
            <person name="Riccioni C."/>
            <person name="Rubini A."/>
            <person name="Sitrit Y."/>
            <person name="Splivallo R."/>
            <person name="Traeger S."/>
            <person name="Wang M."/>
            <person name="Zifcakova L."/>
            <person name="Wipf D."/>
            <person name="Zambonelli A."/>
            <person name="Paolocci F."/>
            <person name="Nowrousian M."/>
            <person name="Ottonello S."/>
            <person name="Baldrian P."/>
            <person name="Spatafora J.W."/>
            <person name="Henrissat B."/>
            <person name="Nagy L.G."/>
            <person name="Aury J.M."/>
            <person name="Wincker P."/>
            <person name="Grigoriev I.V."/>
            <person name="Bonfante P."/>
            <person name="Martin F.M."/>
        </authorList>
    </citation>
    <scope>NUCLEOTIDE SEQUENCE [LARGE SCALE GENOMIC DNA]</scope>
    <source>
        <strain evidence="1 2">RN42</strain>
    </source>
</reference>
<dbReference type="AlphaFoldDB" id="A0A3N4I540"/>
<dbReference type="InterPro" id="IPR010021">
    <property type="entry name" value="PGPP1/Gep4"/>
</dbReference>
<dbReference type="NCBIfam" id="TIGR01668">
    <property type="entry name" value="YqeG_hyp_ppase"/>
    <property type="match status" value="1"/>
</dbReference>
<dbReference type="Proteomes" id="UP000275078">
    <property type="component" value="Unassembled WGS sequence"/>
</dbReference>
<protein>
    <submittedName>
        <fullName evidence="1">HAD-superfamily phosphatase</fullName>
    </submittedName>
</protein>
<dbReference type="Gene3D" id="3.40.50.1000">
    <property type="entry name" value="HAD superfamily/HAD-like"/>
    <property type="match status" value="1"/>
</dbReference>
<dbReference type="InterPro" id="IPR036412">
    <property type="entry name" value="HAD-like_sf"/>
</dbReference>
<sequence>MPLNTTGVTAFLRTLLTPRDFLPHITIPHFTSLPIPPDPLLHPLGLPPSKRIKALVLDKDNLLTLPYQPSLHPSVTAHLAALKAHYNDAQIVIVSNSSGTASEDPDGREAAALEKETGVKVLRHAEMKPGRGCGREVMEYLKGNGSGVVEGGEVLVVGDRVFTDVVLGNRVGGWSCFVRDGVADLKPSVMVRFERRLVEFLLKRGYKPPNPYAGWKEDGFQ</sequence>
<dbReference type="EMBL" id="ML119702">
    <property type="protein sequence ID" value="RPA79200.1"/>
    <property type="molecule type" value="Genomic_DNA"/>
</dbReference>
<evidence type="ECO:0000313" key="1">
    <source>
        <dbReference type="EMBL" id="RPA79200.1"/>
    </source>
</evidence>
<evidence type="ECO:0000313" key="2">
    <source>
        <dbReference type="Proteomes" id="UP000275078"/>
    </source>
</evidence>
<gene>
    <name evidence="1" type="ORF">BJ508DRAFT_363388</name>
</gene>
<organism evidence="1 2">
    <name type="scientific">Ascobolus immersus RN42</name>
    <dbReference type="NCBI Taxonomy" id="1160509"/>
    <lineage>
        <taxon>Eukaryota</taxon>
        <taxon>Fungi</taxon>
        <taxon>Dikarya</taxon>
        <taxon>Ascomycota</taxon>
        <taxon>Pezizomycotina</taxon>
        <taxon>Pezizomycetes</taxon>
        <taxon>Pezizales</taxon>
        <taxon>Ascobolaceae</taxon>
        <taxon>Ascobolus</taxon>
    </lineage>
</organism>